<comment type="caution">
    <text evidence="6">The sequence shown here is derived from an EMBL/GenBank/DDBJ whole genome shotgun (WGS) entry which is preliminary data.</text>
</comment>
<dbReference type="SUPFAM" id="SSF53850">
    <property type="entry name" value="Periplasmic binding protein-like II"/>
    <property type="match status" value="1"/>
</dbReference>
<comment type="similarity">
    <text evidence="1">Belongs to the LysR transcriptional regulatory family.</text>
</comment>
<dbReference type="EMBL" id="WNCL01000042">
    <property type="protein sequence ID" value="MTU44048.1"/>
    <property type="molecule type" value="Genomic_DNA"/>
</dbReference>
<dbReference type="SUPFAM" id="SSF46785">
    <property type="entry name" value="Winged helix' DNA-binding domain"/>
    <property type="match status" value="1"/>
</dbReference>
<dbReference type="InterPro" id="IPR036390">
    <property type="entry name" value="WH_DNA-bd_sf"/>
</dbReference>
<dbReference type="Proteomes" id="UP000462362">
    <property type="component" value="Unassembled WGS sequence"/>
</dbReference>
<gene>
    <name evidence="6" type="ORF">GMD42_10640</name>
</gene>
<dbReference type="Pfam" id="PF00126">
    <property type="entry name" value="HTH_1"/>
    <property type="match status" value="1"/>
</dbReference>
<protein>
    <submittedName>
        <fullName evidence="6">LysR family transcriptional regulator</fullName>
    </submittedName>
</protein>
<evidence type="ECO:0000259" key="5">
    <source>
        <dbReference type="PROSITE" id="PS50931"/>
    </source>
</evidence>
<dbReference type="InterPro" id="IPR000847">
    <property type="entry name" value="LysR_HTH_N"/>
</dbReference>
<keyword evidence="4" id="KW-0804">Transcription</keyword>
<evidence type="ECO:0000256" key="2">
    <source>
        <dbReference type="ARBA" id="ARBA00023015"/>
    </source>
</evidence>
<evidence type="ECO:0000313" key="7">
    <source>
        <dbReference type="Proteomes" id="UP000462362"/>
    </source>
</evidence>
<keyword evidence="3" id="KW-0238">DNA-binding</keyword>
<dbReference type="GO" id="GO:0003700">
    <property type="term" value="F:DNA-binding transcription factor activity"/>
    <property type="evidence" value="ECO:0007669"/>
    <property type="project" value="InterPro"/>
</dbReference>
<dbReference type="RefSeq" id="WP_008811347.1">
    <property type="nucleotide sequence ID" value="NZ_CAJUON010000001.1"/>
</dbReference>
<dbReference type="CDD" id="cd05466">
    <property type="entry name" value="PBP2_LTTR_substrate"/>
    <property type="match status" value="1"/>
</dbReference>
<sequence length="321" mass="36411">MSINQKDIFKHFSSSQEVAGEHFFSRSFSVFMKVMEEKKFSAAAVKLQLTQSSISQTIAGLERSLGVDLFNRESRPPQPTKEAVKLYEALKESEKNVSQILVNIQYENLVKPAVRIGMIESAGKVIAADLCKQMQKTLGLVSLTSEPSGTLMEQLKEGSLDIAVLAGEESHEDINKYFLGEDPWYFIFPKEFTLNQEKLTFEKLKLCGLPFIYHSKETADGGLLNEYFRKHNLYFPKVFEIQSNAFVYDLVGAGLGWSVSHMLGLMSHEKNTLNICPISDDFNPRKIYFCVRKDFDVRISNLVLDCVRGLIESLRAVKHDQ</sequence>
<dbReference type="AlphaFoldDB" id="A0A6I3S532"/>
<proteinExistence type="inferred from homology"/>
<dbReference type="PRINTS" id="PR00039">
    <property type="entry name" value="HTHLYSR"/>
</dbReference>
<dbReference type="Pfam" id="PF03466">
    <property type="entry name" value="LysR_substrate"/>
    <property type="match status" value="1"/>
</dbReference>
<evidence type="ECO:0000256" key="3">
    <source>
        <dbReference type="ARBA" id="ARBA00023125"/>
    </source>
</evidence>
<evidence type="ECO:0000313" key="6">
    <source>
        <dbReference type="EMBL" id="MTU44048.1"/>
    </source>
</evidence>
<accession>A0A6I3S532</accession>
<organism evidence="6 7">
    <name type="scientific">Parasutterella excrementihominis</name>
    <dbReference type="NCBI Taxonomy" id="487175"/>
    <lineage>
        <taxon>Bacteria</taxon>
        <taxon>Pseudomonadati</taxon>
        <taxon>Pseudomonadota</taxon>
        <taxon>Betaproteobacteria</taxon>
        <taxon>Burkholderiales</taxon>
        <taxon>Sutterellaceae</taxon>
        <taxon>Parasutterella</taxon>
    </lineage>
</organism>
<dbReference type="PANTHER" id="PTHR30126">
    <property type="entry name" value="HTH-TYPE TRANSCRIPTIONAL REGULATOR"/>
    <property type="match status" value="1"/>
</dbReference>
<dbReference type="PROSITE" id="PS50931">
    <property type="entry name" value="HTH_LYSR"/>
    <property type="match status" value="1"/>
</dbReference>
<feature type="domain" description="HTH lysR-type" evidence="5">
    <location>
        <begin position="26"/>
        <end position="80"/>
    </location>
</feature>
<dbReference type="GeneID" id="43348317"/>
<dbReference type="GO" id="GO:0003677">
    <property type="term" value="F:DNA binding"/>
    <property type="evidence" value="ECO:0007669"/>
    <property type="project" value="UniProtKB-KW"/>
</dbReference>
<evidence type="ECO:0000256" key="1">
    <source>
        <dbReference type="ARBA" id="ARBA00009437"/>
    </source>
</evidence>
<dbReference type="Gene3D" id="3.40.190.290">
    <property type="match status" value="1"/>
</dbReference>
<reference evidence="6 7" key="1">
    <citation type="journal article" date="2019" name="Nat. Med.">
        <title>A library of human gut bacterial isolates paired with longitudinal multiomics data enables mechanistic microbiome research.</title>
        <authorList>
            <person name="Poyet M."/>
            <person name="Groussin M."/>
            <person name="Gibbons S.M."/>
            <person name="Avila-Pacheco J."/>
            <person name="Jiang X."/>
            <person name="Kearney S.M."/>
            <person name="Perrotta A.R."/>
            <person name="Berdy B."/>
            <person name="Zhao S."/>
            <person name="Lieberman T.D."/>
            <person name="Swanson P.K."/>
            <person name="Smith M."/>
            <person name="Roesemann S."/>
            <person name="Alexander J.E."/>
            <person name="Rich S.A."/>
            <person name="Livny J."/>
            <person name="Vlamakis H."/>
            <person name="Clish C."/>
            <person name="Bullock K."/>
            <person name="Deik A."/>
            <person name="Scott J."/>
            <person name="Pierce K.A."/>
            <person name="Xavier R.J."/>
            <person name="Alm E.J."/>
        </authorList>
    </citation>
    <scope>NUCLEOTIDE SEQUENCE [LARGE SCALE GENOMIC DNA]</scope>
    <source>
        <strain evidence="6 7">BIOML-A2</strain>
    </source>
</reference>
<dbReference type="InterPro" id="IPR036388">
    <property type="entry name" value="WH-like_DNA-bd_sf"/>
</dbReference>
<dbReference type="InterPro" id="IPR005119">
    <property type="entry name" value="LysR_subst-bd"/>
</dbReference>
<dbReference type="Gene3D" id="1.10.10.10">
    <property type="entry name" value="Winged helix-like DNA-binding domain superfamily/Winged helix DNA-binding domain"/>
    <property type="match status" value="1"/>
</dbReference>
<keyword evidence="2" id="KW-0805">Transcription regulation</keyword>
<name>A0A6I3S532_9BURK</name>
<evidence type="ECO:0000256" key="4">
    <source>
        <dbReference type="ARBA" id="ARBA00023163"/>
    </source>
</evidence>